<sequence length="204" mass="23989">MCQAKSRGGMGFRDLSSFNQALIAKQGWRIIQEPNSLVARIMKARYFKHSKVTEKGLRWRIGNGEQVKVYQSKWLPRPDTFKLISPPKLHLETAVSELINEKHEWNEELIQQYFLRVDAEQITKIHLPRQPNPDQVVWHYDKKGEYSVKSGYQLAIKMKTPDMASCSEKKQNFWNSIWYLQIPEKVKIFMWRAANNLLPTAENL</sequence>
<evidence type="ECO:0000313" key="1">
    <source>
        <dbReference type="EMBL" id="KAH9791679.1"/>
    </source>
</evidence>
<keyword evidence="1" id="KW-0548">Nucleotidyltransferase</keyword>
<proteinExistence type="predicted"/>
<keyword evidence="2" id="KW-1185">Reference proteome</keyword>
<comment type="caution">
    <text evidence="1">The sequence shown here is derived from an EMBL/GenBank/DDBJ whole genome shotgun (WGS) entry which is preliminary data.</text>
</comment>
<keyword evidence="1" id="KW-0808">Transferase</keyword>
<protein>
    <submittedName>
        <fullName evidence="1">Reverse transcriptase/RNA-dependent DNA polymerase</fullName>
    </submittedName>
</protein>
<gene>
    <name evidence="1" type="ORF">KPL71_003848</name>
</gene>
<name>A0ACB8N1B3_CITSI</name>
<dbReference type="EMBL" id="CM039171">
    <property type="protein sequence ID" value="KAH9791679.1"/>
    <property type="molecule type" value="Genomic_DNA"/>
</dbReference>
<evidence type="ECO:0000313" key="2">
    <source>
        <dbReference type="Proteomes" id="UP000829398"/>
    </source>
</evidence>
<keyword evidence="1" id="KW-0695">RNA-directed DNA polymerase</keyword>
<reference evidence="2" key="1">
    <citation type="journal article" date="2023" name="Hortic. Res.">
        <title>A chromosome-level phased genome enabling allele-level studies in sweet orange: a case study on citrus Huanglongbing tolerance.</title>
        <authorList>
            <person name="Wu B."/>
            <person name="Yu Q."/>
            <person name="Deng Z."/>
            <person name="Duan Y."/>
            <person name="Luo F."/>
            <person name="Gmitter F. Jr."/>
        </authorList>
    </citation>
    <scope>NUCLEOTIDE SEQUENCE [LARGE SCALE GENOMIC DNA]</scope>
    <source>
        <strain evidence="2">cv. Valencia</strain>
    </source>
</reference>
<accession>A0ACB8N1B3</accession>
<organism evidence="1 2">
    <name type="scientific">Citrus sinensis</name>
    <name type="common">Sweet orange</name>
    <name type="synonym">Citrus aurantium var. sinensis</name>
    <dbReference type="NCBI Taxonomy" id="2711"/>
    <lineage>
        <taxon>Eukaryota</taxon>
        <taxon>Viridiplantae</taxon>
        <taxon>Streptophyta</taxon>
        <taxon>Embryophyta</taxon>
        <taxon>Tracheophyta</taxon>
        <taxon>Spermatophyta</taxon>
        <taxon>Magnoliopsida</taxon>
        <taxon>eudicotyledons</taxon>
        <taxon>Gunneridae</taxon>
        <taxon>Pentapetalae</taxon>
        <taxon>rosids</taxon>
        <taxon>malvids</taxon>
        <taxon>Sapindales</taxon>
        <taxon>Rutaceae</taxon>
        <taxon>Aurantioideae</taxon>
        <taxon>Citrus</taxon>
    </lineage>
</organism>
<dbReference type="Proteomes" id="UP000829398">
    <property type="component" value="Chromosome 2"/>
</dbReference>